<evidence type="ECO:0000256" key="3">
    <source>
        <dbReference type="HAMAP-Rule" id="MF_01077"/>
    </source>
</evidence>
<accession>A0ABV3X258</accession>
<feature type="domain" description="Ribosome maturation factor RimP N-terminal" evidence="4">
    <location>
        <begin position="12"/>
        <end position="83"/>
    </location>
</feature>
<comment type="caution">
    <text evidence="6">The sequence shown here is derived from an EMBL/GenBank/DDBJ whole genome shotgun (WGS) entry which is preliminary data.</text>
</comment>
<keyword evidence="7" id="KW-1185">Reference proteome</keyword>
<dbReference type="InterPro" id="IPR036847">
    <property type="entry name" value="RimP_C_sf"/>
</dbReference>
<comment type="subcellular location">
    <subcellularLocation>
        <location evidence="3">Cytoplasm</location>
    </subcellularLocation>
</comment>
<evidence type="ECO:0000313" key="7">
    <source>
        <dbReference type="Proteomes" id="UP001559623"/>
    </source>
</evidence>
<dbReference type="PANTHER" id="PTHR33867:SF1">
    <property type="entry name" value="RIBOSOME MATURATION FACTOR RIMP"/>
    <property type="match status" value="1"/>
</dbReference>
<comment type="function">
    <text evidence="3">Required for maturation of 30S ribosomal subunits.</text>
</comment>
<dbReference type="InterPro" id="IPR028998">
    <property type="entry name" value="RimP_C"/>
</dbReference>
<keyword evidence="2 3" id="KW-0690">Ribosome biogenesis</keyword>
<gene>
    <name evidence="3 6" type="primary">rimP</name>
    <name evidence="6" type="ORF">QCO44_01270</name>
</gene>
<dbReference type="InterPro" id="IPR028989">
    <property type="entry name" value="RimP_N"/>
</dbReference>
<protein>
    <recommendedName>
        <fullName evidence="3">Ribosome maturation factor RimP</fullName>
    </recommendedName>
</protein>
<evidence type="ECO:0000256" key="2">
    <source>
        <dbReference type="ARBA" id="ARBA00022517"/>
    </source>
</evidence>
<evidence type="ECO:0000256" key="1">
    <source>
        <dbReference type="ARBA" id="ARBA00022490"/>
    </source>
</evidence>
<evidence type="ECO:0000259" key="4">
    <source>
        <dbReference type="Pfam" id="PF02576"/>
    </source>
</evidence>
<dbReference type="Gene3D" id="2.30.30.180">
    <property type="entry name" value="Ribosome maturation factor RimP, C-terminal domain"/>
    <property type="match status" value="1"/>
</dbReference>
<organism evidence="6 7">
    <name type="scientific">Selenomonas sputigena</name>
    <dbReference type="NCBI Taxonomy" id="69823"/>
    <lineage>
        <taxon>Bacteria</taxon>
        <taxon>Bacillati</taxon>
        <taxon>Bacillota</taxon>
        <taxon>Negativicutes</taxon>
        <taxon>Selenomonadales</taxon>
        <taxon>Selenomonadaceae</taxon>
        <taxon>Selenomonas</taxon>
    </lineage>
</organism>
<evidence type="ECO:0000259" key="5">
    <source>
        <dbReference type="Pfam" id="PF17384"/>
    </source>
</evidence>
<dbReference type="InterPro" id="IPR003728">
    <property type="entry name" value="Ribosome_maturation_RimP"/>
</dbReference>
<reference evidence="6 7" key="1">
    <citation type="submission" date="2023-04" db="EMBL/GenBank/DDBJ databases">
        <title>Genome Sequence of Selenomonas sputigena ATCC 33150.</title>
        <authorList>
            <person name="Miller D.P."/>
            <person name="Anvari S."/>
            <person name="Polson S.W."/>
            <person name="Macdonald M."/>
            <person name="Mcdowell J.V."/>
        </authorList>
    </citation>
    <scope>NUCLEOTIDE SEQUENCE [LARGE SCALE GENOMIC DNA]</scope>
    <source>
        <strain evidence="6 7">ATCC 33150</strain>
    </source>
</reference>
<keyword evidence="1 3" id="KW-0963">Cytoplasm</keyword>
<dbReference type="HAMAP" id="MF_01077">
    <property type="entry name" value="RimP"/>
    <property type="match status" value="1"/>
</dbReference>
<feature type="domain" description="Ribosome maturation factor RimP C-terminal" evidence="5">
    <location>
        <begin position="86"/>
        <end position="150"/>
    </location>
</feature>
<name>A0ABV3X258_9FIRM</name>
<dbReference type="CDD" id="cd01734">
    <property type="entry name" value="YlxS_C"/>
    <property type="match status" value="1"/>
</dbReference>
<dbReference type="Gene3D" id="3.30.300.70">
    <property type="entry name" value="RimP-like superfamily, N-terminal"/>
    <property type="match status" value="1"/>
</dbReference>
<dbReference type="PANTHER" id="PTHR33867">
    <property type="entry name" value="RIBOSOME MATURATION FACTOR RIMP"/>
    <property type="match status" value="1"/>
</dbReference>
<comment type="similarity">
    <text evidence="3">Belongs to the RimP family.</text>
</comment>
<proteinExistence type="inferred from homology"/>
<dbReference type="EMBL" id="JARVLH010000001">
    <property type="protein sequence ID" value="MEX5284274.1"/>
    <property type="molecule type" value="Genomic_DNA"/>
</dbReference>
<dbReference type="Pfam" id="PF02576">
    <property type="entry name" value="RimP_N"/>
    <property type="match status" value="1"/>
</dbReference>
<sequence>MAKHIEQTVEELVQDILQGSDMEVVDVEYVREHAWYLRVYLDKKNGIEIEDCQKVSEKLEKILDEKDLIKEAYILEVSSPGLDRVLRKERDFEREMEKVVDVTLYAPIEGKKSITGTLTGYDRAEKSIMLDEKLKLSLKNIAQVRLHLDF</sequence>
<dbReference type="Pfam" id="PF17384">
    <property type="entry name" value="DUF150_C"/>
    <property type="match status" value="1"/>
</dbReference>
<dbReference type="InterPro" id="IPR035956">
    <property type="entry name" value="RimP_N_sf"/>
</dbReference>
<evidence type="ECO:0000313" key="6">
    <source>
        <dbReference type="EMBL" id="MEX5284274.1"/>
    </source>
</evidence>
<dbReference type="SUPFAM" id="SSF74942">
    <property type="entry name" value="YhbC-like, C-terminal domain"/>
    <property type="match status" value="1"/>
</dbReference>
<dbReference type="SUPFAM" id="SSF75420">
    <property type="entry name" value="YhbC-like, N-terminal domain"/>
    <property type="match status" value="1"/>
</dbReference>
<dbReference type="Proteomes" id="UP001559623">
    <property type="component" value="Unassembled WGS sequence"/>
</dbReference>
<dbReference type="RefSeq" id="WP_368845995.1">
    <property type="nucleotide sequence ID" value="NZ_CP194411.1"/>
</dbReference>